<evidence type="ECO:0000256" key="1">
    <source>
        <dbReference type="ARBA" id="ARBA00000900"/>
    </source>
</evidence>
<dbReference type="Proteomes" id="UP001324427">
    <property type="component" value="Unassembled WGS sequence"/>
</dbReference>
<evidence type="ECO:0000313" key="20">
    <source>
        <dbReference type="Proteomes" id="UP001324427"/>
    </source>
</evidence>
<feature type="compositionally biased region" description="Basic and acidic residues" evidence="17">
    <location>
        <begin position="149"/>
        <end position="158"/>
    </location>
</feature>
<dbReference type="EMBL" id="JAVFHQ010000056">
    <property type="protein sequence ID" value="KAK4541169.1"/>
    <property type="molecule type" value="Genomic_DNA"/>
</dbReference>
<comment type="similarity">
    <text evidence="3 16">Belongs to the NSE1 family.</text>
</comment>
<feature type="domain" description="RING-type" evidence="18">
    <location>
        <begin position="241"/>
        <end position="285"/>
    </location>
</feature>
<dbReference type="InterPro" id="IPR013083">
    <property type="entry name" value="Znf_RING/FYVE/PHD"/>
</dbReference>
<comment type="caution">
    <text evidence="19">The sequence shown here is derived from an EMBL/GenBank/DDBJ whole genome shotgun (WGS) entry which is preliminary data.</text>
</comment>
<feature type="compositionally biased region" description="Basic and acidic residues" evidence="17">
    <location>
        <begin position="320"/>
        <end position="329"/>
    </location>
</feature>
<feature type="compositionally biased region" description="Polar residues" evidence="17">
    <location>
        <begin position="302"/>
        <end position="316"/>
    </location>
</feature>
<keyword evidence="20" id="KW-1185">Reference proteome</keyword>
<evidence type="ECO:0000256" key="3">
    <source>
        <dbReference type="ARBA" id="ARBA00010258"/>
    </source>
</evidence>
<comment type="subunit">
    <text evidence="16">Component of the Smc5-Smc6 complex.</text>
</comment>
<reference evidence="19 20" key="1">
    <citation type="submission" date="2021-11" db="EMBL/GenBank/DDBJ databases">
        <title>Black yeast isolated from Biological Soil Crust.</title>
        <authorList>
            <person name="Kurbessoian T."/>
        </authorList>
    </citation>
    <scope>NUCLEOTIDE SEQUENCE [LARGE SCALE GENOMIC DNA]</scope>
    <source>
        <strain evidence="19 20">CCFEE 5522</strain>
    </source>
</reference>
<feature type="region of interest" description="Disordered" evidence="17">
    <location>
        <begin position="215"/>
        <end position="234"/>
    </location>
</feature>
<evidence type="ECO:0000256" key="17">
    <source>
        <dbReference type="SAM" id="MobiDB-lite"/>
    </source>
</evidence>
<evidence type="ECO:0000256" key="2">
    <source>
        <dbReference type="ARBA" id="ARBA00004123"/>
    </source>
</evidence>
<keyword evidence="6 16" id="KW-0808">Transferase</keyword>
<keyword evidence="7 16" id="KW-0479">Metal-binding</keyword>
<comment type="catalytic activity">
    <reaction evidence="1 16">
        <text>S-ubiquitinyl-[E2 ubiquitin-conjugating enzyme]-L-cysteine + [acceptor protein]-L-lysine = [E2 ubiquitin-conjugating enzyme]-L-cysteine + N(6)-ubiquitinyl-[acceptor protein]-L-lysine.</text>
        <dbReference type="EC" id="2.3.2.27"/>
    </reaction>
</comment>
<dbReference type="PANTHER" id="PTHR20973:SF0">
    <property type="entry name" value="NON-STRUCTURAL MAINTENANCE OF CHROMOSOMES ELEMENT 1 HOMOLOG"/>
    <property type="match status" value="1"/>
</dbReference>
<dbReference type="PANTHER" id="PTHR20973">
    <property type="entry name" value="NON-SMC ELEMENT 1-RELATED"/>
    <property type="match status" value="1"/>
</dbReference>
<feature type="region of interest" description="Disordered" evidence="17">
    <location>
        <begin position="147"/>
        <end position="166"/>
    </location>
</feature>
<comment type="subcellular location">
    <subcellularLocation>
        <location evidence="2 16">Nucleus</location>
    </subcellularLocation>
</comment>
<dbReference type="InterPro" id="IPR001841">
    <property type="entry name" value="Znf_RING"/>
</dbReference>
<name>A0AAV9J8U0_9PEZI</name>
<evidence type="ECO:0000256" key="16">
    <source>
        <dbReference type="RuleBase" id="RU368018"/>
    </source>
</evidence>
<dbReference type="CDD" id="cd16493">
    <property type="entry name" value="RING-CH-C4HC3_NSE1"/>
    <property type="match status" value="1"/>
</dbReference>
<dbReference type="PROSITE" id="PS50089">
    <property type="entry name" value="ZF_RING_2"/>
    <property type="match status" value="1"/>
</dbReference>
<keyword evidence="12 16" id="KW-0233">DNA recombination</keyword>
<evidence type="ECO:0000256" key="8">
    <source>
        <dbReference type="ARBA" id="ARBA00022763"/>
    </source>
</evidence>
<keyword evidence="13 16" id="KW-0234">DNA repair</keyword>
<evidence type="ECO:0000256" key="14">
    <source>
        <dbReference type="ARBA" id="ARBA00023242"/>
    </source>
</evidence>
<keyword evidence="14 16" id="KW-0539">Nucleus</keyword>
<comment type="function">
    <text evidence="16">Acts in a DNA repair pathway for removal of UV-induced DNA damage that is distinct from classical nucleotide excision repair and in repair of ionizing radiation damage. Functions in homologous recombination repair of DNA double strand breaks and in recovery of stalled replication forks.</text>
</comment>
<evidence type="ECO:0000256" key="10">
    <source>
        <dbReference type="ARBA" id="ARBA00022786"/>
    </source>
</evidence>
<organism evidence="19 20">
    <name type="scientific">Oleoguttula mirabilis</name>
    <dbReference type="NCBI Taxonomy" id="1507867"/>
    <lineage>
        <taxon>Eukaryota</taxon>
        <taxon>Fungi</taxon>
        <taxon>Dikarya</taxon>
        <taxon>Ascomycota</taxon>
        <taxon>Pezizomycotina</taxon>
        <taxon>Dothideomycetes</taxon>
        <taxon>Dothideomycetidae</taxon>
        <taxon>Mycosphaerellales</taxon>
        <taxon>Teratosphaeriaceae</taxon>
        <taxon>Oleoguttula</taxon>
    </lineage>
</organism>
<evidence type="ECO:0000259" key="18">
    <source>
        <dbReference type="PROSITE" id="PS50089"/>
    </source>
</evidence>
<dbReference type="GO" id="GO:0000724">
    <property type="term" value="P:double-strand break repair via homologous recombination"/>
    <property type="evidence" value="ECO:0007669"/>
    <property type="project" value="TreeGrafter"/>
</dbReference>
<dbReference type="GO" id="GO:0008270">
    <property type="term" value="F:zinc ion binding"/>
    <property type="evidence" value="ECO:0007669"/>
    <property type="project" value="UniProtKB-KW"/>
</dbReference>
<dbReference type="InterPro" id="IPR014857">
    <property type="entry name" value="Nse1_RING_C4HC3-type"/>
</dbReference>
<keyword evidence="11 16" id="KW-0862">Zinc</keyword>
<keyword evidence="10 16" id="KW-0833">Ubl conjugation pathway</keyword>
<dbReference type="SUPFAM" id="SSF57850">
    <property type="entry name" value="RING/U-box"/>
    <property type="match status" value="1"/>
</dbReference>
<evidence type="ECO:0000256" key="15">
    <source>
        <dbReference type="PROSITE-ProRule" id="PRU00175"/>
    </source>
</evidence>
<evidence type="ECO:0000256" key="11">
    <source>
        <dbReference type="ARBA" id="ARBA00022833"/>
    </source>
</evidence>
<dbReference type="Gene3D" id="1.10.10.10">
    <property type="entry name" value="Winged helix-like DNA-binding domain superfamily/Winged helix DNA-binding domain"/>
    <property type="match status" value="1"/>
</dbReference>
<dbReference type="Gene3D" id="3.30.40.10">
    <property type="entry name" value="Zinc/RING finger domain, C3HC4 (zinc finger)"/>
    <property type="match status" value="1"/>
</dbReference>
<evidence type="ECO:0000256" key="13">
    <source>
        <dbReference type="ARBA" id="ARBA00023204"/>
    </source>
</evidence>
<evidence type="ECO:0000256" key="4">
    <source>
        <dbReference type="ARBA" id="ARBA00012483"/>
    </source>
</evidence>
<dbReference type="GO" id="GO:0005634">
    <property type="term" value="C:nucleus"/>
    <property type="evidence" value="ECO:0007669"/>
    <property type="project" value="UniProtKB-SubCell"/>
</dbReference>
<accession>A0AAV9J8U0</accession>
<dbReference type="AlphaFoldDB" id="A0AAV9J8U0"/>
<keyword evidence="9 15" id="KW-0863">Zinc-finger</keyword>
<evidence type="ECO:0000256" key="12">
    <source>
        <dbReference type="ARBA" id="ARBA00023172"/>
    </source>
</evidence>
<evidence type="ECO:0000313" key="19">
    <source>
        <dbReference type="EMBL" id="KAK4541169.1"/>
    </source>
</evidence>
<evidence type="ECO:0000256" key="6">
    <source>
        <dbReference type="ARBA" id="ARBA00022679"/>
    </source>
</evidence>
<dbReference type="GO" id="GO:0061630">
    <property type="term" value="F:ubiquitin protein ligase activity"/>
    <property type="evidence" value="ECO:0007669"/>
    <property type="project" value="UniProtKB-EC"/>
</dbReference>
<dbReference type="InterPro" id="IPR036388">
    <property type="entry name" value="WH-like_DNA-bd_sf"/>
</dbReference>
<sequence length="337" mass="37585">MSQDGAEGDYDNTDRAFLQALLARQTITYTDAKPLLAAIQSAQTPDRPTLPEDVSQEDFEHYVHALNAQISPFDLEIRSTLHQKSKDRIYALVNTTSDALTQMATIYTADELAFVKRVLDAMFETYNTLRAEIMALTSMQALKLVKPSAGEEQRRRESGTQTQSAAANAALTMSQAEIVLALLVEQEWFELSQKGFYTLSPRALMELRGWLMDTYNDQPPAPTSDDEDEEEEAEHTKIKFCSACREIVTMGQRCPDLACNARLHNHCVRNLFRSQANREECPMCKAKWENAPPVGEKAARQGAQQRRVTGGSTSGNAKRRTNEAAHESDAESGAEDD</sequence>
<evidence type="ECO:0000256" key="9">
    <source>
        <dbReference type="ARBA" id="ARBA00022771"/>
    </source>
</evidence>
<proteinExistence type="inferred from homology"/>
<feature type="region of interest" description="Disordered" evidence="17">
    <location>
        <begin position="289"/>
        <end position="337"/>
    </location>
</feature>
<gene>
    <name evidence="19" type="ORF">LTR36_008243</name>
</gene>
<keyword evidence="8 16" id="KW-0227">DNA damage</keyword>
<protein>
    <recommendedName>
        <fullName evidence="5 16">Non-structural maintenance of chromosomes element 1 homolog</fullName>
        <ecNumber evidence="4 16">2.3.2.27</ecNumber>
    </recommendedName>
</protein>
<dbReference type="Pfam" id="PF07574">
    <property type="entry name" value="SMC_Nse1"/>
    <property type="match status" value="1"/>
</dbReference>
<dbReference type="GO" id="GO:0030915">
    <property type="term" value="C:Smc5-Smc6 complex"/>
    <property type="evidence" value="ECO:0007669"/>
    <property type="project" value="UniProtKB-UniRule"/>
</dbReference>
<dbReference type="InterPro" id="IPR011513">
    <property type="entry name" value="Nse1"/>
</dbReference>
<dbReference type="EC" id="2.3.2.27" evidence="4 16"/>
<dbReference type="Gene3D" id="3.90.1150.220">
    <property type="match status" value="1"/>
</dbReference>
<evidence type="ECO:0000256" key="7">
    <source>
        <dbReference type="ARBA" id="ARBA00022723"/>
    </source>
</evidence>
<feature type="compositionally biased region" description="Acidic residues" evidence="17">
    <location>
        <begin position="224"/>
        <end position="233"/>
    </location>
</feature>
<evidence type="ECO:0000256" key="5">
    <source>
        <dbReference type="ARBA" id="ARBA00019422"/>
    </source>
</evidence>
<dbReference type="Pfam" id="PF08746">
    <property type="entry name" value="zf-RING-like"/>
    <property type="match status" value="1"/>
</dbReference>